<feature type="transmembrane region" description="Helical" evidence="1">
    <location>
        <begin position="26"/>
        <end position="44"/>
    </location>
</feature>
<protein>
    <recommendedName>
        <fullName evidence="4">Transmembrane protein</fullName>
    </recommendedName>
</protein>
<name>S3CRB7_OPHP1</name>
<evidence type="ECO:0000256" key="1">
    <source>
        <dbReference type="SAM" id="Phobius"/>
    </source>
</evidence>
<dbReference type="VEuPathDB" id="FungiDB:F503_01511"/>
<gene>
    <name evidence="2" type="ORF">F503_01511</name>
</gene>
<keyword evidence="1" id="KW-1133">Transmembrane helix</keyword>
<sequence>MSAIASKYVQQQPPPRAYQPSNTYRAIGPIVSIGAASVVASYVYTQLHSESATMDRFFASYHTPESEASRQRVFDGAIEDPRKNVLNFLSWK</sequence>
<dbReference type="HOGENOM" id="CLU_177972_2_0_1"/>
<evidence type="ECO:0000313" key="2">
    <source>
        <dbReference type="EMBL" id="EPE03175.1"/>
    </source>
</evidence>
<evidence type="ECO:0008006" key="4">
    <source>
        <dbReference type="Google" id="ProtNLM"/>
    </source>
</evidence>
<organism evidence="2 3">
    <name type="scientific">Ophiostoma piceae (strain UAMH 11346)</name>
    <name type="common">Sap stain fungus</name>
    <dbReference type="NCBI Taxonomy" id="1262450"/>
    <lineage>
        <taxon>Eukaryota</taxon>
        <taxon>Fungi</taxon>
        <taxon>Dikarya</taxon>
        <taxon>Ascomycota</taxon>
        <taxon>Pezizomycotina</taxon>
        <taxon>Sordariomycetes</taxon>
        <taxon>Sordariomycetidae</taxon>
        <taxon>Ophiostomatales</taxon>
        <taxon>Ophiostomataceae</taxon>
        <taxon>Ophiostoma</taxon>
    </lineage>
</organism>
<keyword evidence="1" id="KW-0812">Transmembrane</keyword>
<reference evidence="2 3" key="1">
    <citation type="journal article" date="2013" name="BMC Genomics">
        <title>The genome and transcriptome of the pine saprophyte Ophiostoma piceae, and a comparison with the bark beetle-associated pine pathogen Grosmannia clavigera.</title>
        <authorList>
            <person name="Haridas S."/>
            <person name="Wang Y."/>
            <person name="Lim L."/>
            <person name="Massoumi Alamouti S."/>
            <person name="Jackman S."/>
            <person name="Docking R."/>
            <person name="Robertson G."/>
            <person name="Birol I."/>
            <person name="Bohlmann J."/>
            <person name="Breuil C."/>
        </authorList>
    </citation>
    <scope>NUCLEOTIDE SEQUENCE [LARGE SCALE GENOMIC DNA]</scope>
    <source>
        <strain evidence="2 3">UAMH 11346</strain>
    </source>
</reference>
<keyword evidence="3" id="KW-1185">Reference proteome</keyword>
<evidence type="ECO:0000313" key="3">
    <source>
        <dbReference type="Proteomes" id="UP000016923"/>
    </source>
</evidence>
<dbReference type="AlphaFoldDB" id="S3CRB7"/>
<dbReference type="Proteomes" id="UP000016923">
    <property type="component" value="Unassembled WGS sequence"/>
</dbReference>
<dbReference type="eggNOG" id="ENOG502T4FC">
    <property type="taxonomic scope" value="Eukaryota"/>
</dbReference>
<accession>S3CRB7</accession>
<keyword evidence="1" id="KW-0472">Membrane</keyword>
<proteinExistence type="predicted"/>
<dbReference type="EMBL" id="KE148170">
    <property type="protein sequence ID" value="EPE03175.1"/>
    <property type="molecule type" value="Genomic_DNA"/>
</dbReference>
<dbReference type="OrthoDB" id="5188169at2759"/>
<dbReference type="OMA" id="DPRKSWF"/>